<evidence type="ECO:0000313" key="6">
    <source>
        <dbReference type="Proteomes" id="UP000075606"/>
    </source>
</evidence>
<evidence type="ECO:0000256" key="3">
    <source>
        <dbReference type="SAM" id="SignalP"/>
    </source>
</evidence>
<evidence type="ECO:0000259" key="4">
    <source>
        <dbReference type="Pfam" id="PF01551"/>
    </source>
</evidence>
<keyword evidence="6" id="KW-1185">Reference proteome</keyword>
<feature type="domain" description="M23ase beta-sheet core" evidence="4">
    <location>
        <begin position="298"/>
        <end position="389"/>
    </location>
</feature>
<name>A0A150XDT5_9BACT</name>
<gene>
    <name evidence="5" type="ORF">AWW68_19100</name>
</gene>
<proteinExistence type="predicted"/>
<dbReference type="Gene3D" id="6.10.250.3150">
    <property type="match status" value="1"/>
</dbReference>
<dbReference type="InterPro" id="IPR050570">
    <property type="entry name" value="Cell_wall_metabolism_enzyme"/>
</dbReference>
<keyword evidence="1 3" id="KW-0732">Signal</keyword>
<dbReference type="PANTHER" id="PTHR21666:SF289">
    <property type="entry name" value="L-ALA--D-GLU ENDOPEPTIDASE"/>
    <property type="match status" value="1"/>
</dbReference>
<keyword evidence="2" id="KW-0175">Coiled coil</keyword>
<feature type="signal peptide" evidence="3">
    <location>
        <begin position="1"/>
        <end position="26"/>
    </location>
</feature>
<feature type="coiled-coil region" evidence="2">
    <location>
        <begin position="161"/>
        <end position="244"/>
    </location>
</feature>
<dbReference type="OrthoDB" id="9815884at2"/>
<dbReference type="STRING" id="333140.AWW68_19100"/>
<feature type="coiled-coil region" evidence="2">
    <location>
        <begin position="23"/>
        <end position="50"/>
    </location>
</feature>
<reference evidence="5 6" key="1">
    <citation type="submission" date="2016-01" db="EMBL/GenBank/DDBJ databases">
        <title>Genome sequencing of Roseivirga spongicola UST030701-084.</title>
        <authorList>
            <person name="Selvaratnam C."/>
            <person name="Thevarajoo S."/>
            <person name="Goh K.M."/>
            <person name="Ee R."/>
            <person name="Chan K.-G."/>
            <person name="Chong C.S."/>
        </authorList>
    </citation>
    <scope>NUCLEOTIDE SEQUENCE [LARGE SCALE GENOMIC DNA]</scope>
    <source>
        <strain evidence="5 6">UST030701-084</strain>
    </source>
</reference>
<evidence type="ECO:0000256" key="2">
    <source>
        <dbReference type="SAM" id="Coils"/>
    </source>
</evidence>
<feature type="coiled-coil region" evidence="2">
    <location>
        <begin position="86"/>
        <end position="120"/>
    </location>
</feature>
<dbReference type="CDD" id="cd12797">
    <property type="entry name" value="M23_peptidase"/>
    <property type="match status" value="1"/>
</dbReference>
<accession>A0A150XDT5</accession>
<evidence type="ECO:0000256" key="1">
    <source>
        <dbReference type="ARBA" id="ARBA00022729"/>
    </source>
</evidence>
<sequence>MTRSNSFFLVFIFCLATLFVAPNSFAQSERAKLEKQKADIIRKIKENEKILSQTAAQRNTSLGRLKALNNQISSRSSLITAINSEVNILNEEIAENQSIVDAMERDLNALKQEYAQMIYATQKTSSGFNQLTFIFAASTFNQLFMRMKYIKQYGEARQKQVKQIEIVQQNLTDQILEIEKQKENKQALLNDELTENQKLQGLQLEQRRLVTQLEQEEKRIRQELDKQRESERELTNRIEAIIEAERKAAAAANIDMTALTSAFEKERGKLPWPVDEGFVSSKYGLHAHPTLKRVQINNKGIDIQTGSNAVVKTVFPGKVSAIMSIQGQGITVLIQHGEYFTSYSKLKAVTVQKGQDVRPGDVLGQVLTNSDNVSEMKFRIYGKKGAVNPETWLQSKTN</sequence>
<dbReference type="InterPro" id="IPR016047">
    <property type="entry name" value="M23ase_b-sheet_dom"/>
</dbReference>
<protein>
    <recommendedName>
        <fullName evidence="4">M23ase beta-sheet core domain-containing protein</fullName>
    </recommendedName>
</protein>
<evidence type="ECO:0000313" key="5">
    <source>
        <dbReference type="EMBL" id="KYG76887.1"/>
    </source>
</evidence>
<organism evidence="5 6">
    <name type="scientific">Roseivirga spongicola</name>
    <dbReference type="NCBI Taxonomy" id="333140"/>
    <lineage>
        <taxon>Bacteria</taxon>
        <taxon>Pseudomonadati</taxon>
        <taxon>Bacteroidota</taxon>
        <taxon>Cytophagia</taxon>
        <taxon>Cytophagales</taxon>
        <taxon>Roseivirgaceae</taxon>
        <taxon>Roseivirga</taxon>
    </lineage>
</organism>
<dbReference type="Gene3D" id="2.70.70.10">
    <property type="entry name" value="Glucose Permease (Domain IIA)"/>
    <property type="match status" value="1"/>
</dbReference>
<dbReference type="AlphaFoldDB" id="A0A150XDT5"/>
<dbReference type="PANTHER" id="PTHR21666">
    <property type="entry name" value="PEPTIDASE-RELATED"/>
    <property type="match status" value="1"/>
</dbReference>
<feature type="chain" id="PRO_5007574582" description="M23ase beta-sheet core domain-containing protein" evidence="3">
    <location>
        <begin position="27"/>
        <end position="398"/>
    </location>
</feature>
<dbReference type="Proteomes" id="UP000075606">
    <property type="component" value="Unassembled WGS sequence"/>
</dbReference>
<dbReference type="SUPFAM" id="SSF51261">
    <property type="entry name" value="Duplicated hybrid motif"/>
    <property type="match status" value="1"/>
</dbReference>
<dbReference type="InterPro" id="IPR011055">
    <property type="entry name" value="Dup_hybrid_motif"/>
</dbReference>
<dbReference type="EMBL" id="LRPC01000003">
    <property type="protein sequence ID" value="KYG76887.1"/>
    <property type="molecule type" value="Genomic_DNA"/>
</dbReference>
<dbReference type="GO" id="GO:0004222">
    <property type="term" value="F:metalloendopeptidase activity"/>
    <property type="evidence" value="ECO:0007669"/>
    <property type="project" value="TreeGrafter"/>
</dbReference>
<comment type="caution">
    <text evidence="5">The sequence shown here is derived from an EMBL/GenBank/DDBJ whole genome shotgun (WGS) entry which is preliminary data.</text>
</comment>
<dbReference type="Pfam" id="PF01551">
    <property type="entry name" value="Peptidase_M23"/>
    <property type="match status" value="1"/>
</dbReference>